<dbReference type="EMBL" id="BQKI01000076">
    <property type="protein sequence ID" value="GJN23065.1"/>
    <property type="molecule type" value="Genomic_DNA"/>
</dbReference>
<keyword evidence="2" id="KW-1185">Reference proteome</keyword>
<dbReference type="InterPro" id="IPR008921">
    <property type="entry name" value="DNA_pol3_clamp-load_cplx_C"/>
</dbReference>
<accession>A0AAV5ELC4</accession>
<comment type="caution">
    <text evidence="1">The sequence shown here is derived from an EMBL/GenBank/DDBJ whole genome shotgun (WGS) entry which is preliminary data.</text>
</comment>
<proteinExistence type="predicted"/>
<reference evidence="1" key="2">
    <citation type="submission" date="2021-12" db="EMBL/GenBank/DDBJ databases">
        <title>Resequencing data analysis of finger millet.</title>
        <authorList>
            <person name="Hatakeyama M."/>
            <person name="Aluri S."/>
            <person name="Balachadran M.T."/>
            <person name="Sivarajan S.R."/>
            <person name="Poveda L."/>
            <person name="Shimizu-Inatsugi R."/>
            <person name="Schlapbach R."/>
            <person name="Sreeman S.M."/>
            <person name="Shimizu K.K."/>
        </authorList>
    </citation>
    <scope>NUCLEOTIDE SEQUENCE</scope>
</reference>
<protein>
    <submittedName>
        <fullName evidence="1">Uncharacterized protein</fullName>
    </submittedName>
</protein>
<organism evidence="1 2">
    <name type="scientific">Eleusine coracana subsp. coracana</name>
    <dbReference type="NCBI Taxonomy" id="191504"/>
    <lineage>
        <taxon>Eukaryota</taxon>
        <taxon>Viridiplantae</taxon>
        <taxon>Streptophyta</taxon>
        <taxon>Embryophyta</taxon>
        <taxon>Tracheophyta</taxon>
        <taxon>Spermatophyta</taxon>
        <taxon>Magnoliopsida</taxon>
        <taxon>Liliopsida</taxon>
        <taxon>Poales</taxon>
        <taxon>Poaceae</taxon>
        <taxon>PACMAD clade</taxon>
        <taxon>Chloridoideae</taxon>
        <taxon>Cynodonteae</taxon>
        <taxon>Eleusininae</taxon>
        <taxon>Eleusine</taxon>
    </lineage>
</organism>
<dbReference type="Proteomes" id="UP001054889">
    <property type="component" value="Unassembled WGS sequence"/>
</dbReference>
<dbReference type="GO" id="GO:0003677">
    <property type="term" value="F:DNA binding"/>
    <property type="evidence" value="ECO:0007669"/>
    <property type="project" value="InterPro"/>
</dbReference>
<dbReference type="AlphaFoldDB" id="A0AAV5ELC4"/>
<dbReference type="Pfam" id="PF22534">
    <property type="entry name" value="RFC_C"/>
    <property type="match status" value="1"/>
</dbReference>
<sequence>MQINITGFMLYARNSMNYLSIKLLAELMKKLDADLKHEICRWAAHYVSKQSGNNFAVSRSTHLYQFSWVRNTRCALVQRPFFIWKEHKMRLGSKAIFHLEAFVAKFMSVYKEFLVATFG</sequence>
<reference evidence="1" key="1">
    <citation type="journal article" date="2018" name="DNA Res.">
        <title>Multiple hybrid de novo genome assembly of finger millet, an orphan allotetraploid crop.</title>
        <authorList>
            <person name="Hatakeyama M."/>
            <person name="Aluri S."/>
            <person name="Balachadran M.T."/>
            <person name="Sivarajan S.R."/>
            <person name="Patrignani A."/>
            <person name="Gruter S."/>
            <person name="Poveda L."/>
            <person name="Shimizu-Inatsugi R."/>
            <person name="Baeten J."/>
            <person name="Francoijs K.J."/>
            <person name="Nataraja K.N."/>
            <person name="Reddy Y.A.N."/>
            <person name="Phadnis S."/>
            <person name="Ravikumar R.L."/>
            <person name="Schlapbach R."/>
            <person name="Sreeman S.M."/>
            <person name="Shimizu K.K."/>
        </authorList>
    </citation>
    <scope>NUCLEOTIDE SEQUENCE</scope>
</reference>
<evidence type="ECO:0000313" key="2">
    <source>
        <dbReference type="Proteomes" id="UP001054889"/>
    </source>
</evidence>
<evidence type="ECO:0000313" key="1">
    <source>
        <dbReference type="EMBL" id="GJN23065.1"/>
    </source>
</evidence>
<dbReference type="GO" id="GO:0006260">
    <property type="term" value="P:DNA replication"/>
    <property type="evidence" value="ECO:0007669"/>
    <property type="project" value="InterPro"/>
</dbReference>
<name>A0AAV5ELC4_ELECO</name>
<dbReference type="SUPFAM" id="SSF48019">
    <property type="entry name" value="post-AAA+ oligomerization domain-like"/>
    <property type="match status" value="1"/>
</dbReference>
<gene>
    <name evidence="1" type="primary">gb10682</name>
    <name evidence="1" type="ORF">PR202_gb10682</name>
</gene>
<dbReference type="Gene3D" id="1.20.272.10">
    <property type="match status" value="1"/>
</dbReference>